<dbReference type="NCBIfam" id="TIGR00097">
    <property type="entry name" value="HMP-P_kinase"/>
    <property type="match status" value="1"/>
</dbReference>
<dbReference type="GO" id="GO:0008902">
    <property type="term" value="F:hydroxymethylpyrimidine kinase activity"/>
    <property type="evidence" value="ECO:0007669"/>
    <property type="project" value="TreeGrafter"/>
</dbReference>
<evidence type="ECO:0000256" key="4">
    <source>
        <dbReference type="ARBA" id="ARBA00022840"/>
    </source>
</evidence>
<dbReference type="InterPro" id="IPR004399">
    <property type="entry name" value="HMP/HMP-P_kinase_dom"/>
</dbReference>
<dbReference type="GO" id="GO:0009228">
    <property type="term" value="P:thiamine biosynthetic process"/>
    <property type="evidence" value="ECO:0007669"/>
    <property type="project" value="InterPro"/>
</dbReference>
<dbReference type="CDD" id="cd01169">
    <property type="entry name" value="HMPP_kinase"/>
    <property type="match status" value="1"/>
</dbReference>
<reference evidence="7" key="2">
    <citation type="journal article" date="2014" name="ISME J.">
        <title>Microbial stratification in low pH oxic and suboxic macroscopic growths along an acid mine drainage.</title>
        <authorList>
            <person name="Mendez-Garcia C."/>
            <person name="Mesa V."/>
            <person name="Sprenger R.R."/>
            <person name="Richter M."/>
            <person name="Diez M.S."/>
            <person name="Solano J."/>
            <person name="Bargiela R."/>
            <person name="Golyshina O.V."/>
            <person name="Manteca A."/>
            <person name="Ramos J.L."/>
            <person name="Gallego J.R."/>
            <person name="Llorente I."/>
            <person name="Martins Dos Santos V.A."/>
            <person name="Jensen O.N."/>
            <person name="Pelaez A.I."/>
            <person name="Sanchez J."/>
            <person name="Ferrer M."/>
        </authorList>
    </citation>
    <scope>NUCLEOTIDE SEQUENCE</scope>
</reference>
<feature type="domain" description="Pyridoxamine kinase/Phosphomethylpyrimidine kinase" evidence="6">
    <location>
        <begin position="45"/>
        <end position="283"/>
    </location>
</feature>
<dbReference type="EC" id="2.-.-.-" evidence="7"/>
<dbReference type="AlphaFoldDB" id="T1AU23"/>
<dbReference type="InterPro" id="IPR013749">
    <property type="entry name" value="PM/HMP-P_kinase-1"/>
</dbReference>
<dbReference type="SUPFAM" id="SSF53613">
    <property type="entry name" value="Ribokinase-like"/>
    <property type="match status" value="1"/>
</dbReference>
<feature type="region of interest" description="Disordered" evidence="5">
    <location>
        <begin position="1"/>
        <end position="29"/>
    </location>
</feature>
<gene>
    <name evidence="7" type="ORF">B2A_02186</name>
</gene>
<dbReference type="InterPro" id="IPR029056">
    <property type="entry name" value="Ribokinase-like"/>
</dbReference>
<evidence type="ECO:0000256" key="5">
    <source>
        <dbReference type="SAM" id="MobiDB-lite"/>
    </source>
</evidence>
<evidence type="ECO:0000256" key="2">
    <source>
        <dbReference type="ARBA" id="ARBA00022741"/>
    </source>
</evidence>
<dbReference type="PANTHER" id="PTHR20858:SF17">
    <property type="entry name" value="HYDROXYMETHYLPYRIMIDINE_PHOSPHOMETHYLPYRIMIDINE KINASE THI20-RELATED"/>
    <property type="match status" value="1"/>
</dbReference>
<dbReference type="Gene3D" id="3.40.1190.20">
    <property type="match status" value="1"/>
</dbReference>
<dbReference type="GO" id="GO:0008972">
    <property type="term" value="F:phosphomethylpyrimidine kinase activity"/>
    <property type="evidence" value="ECO:0007669"/>
    <property type="project" value="InterPro"/>
</dbReference>
<dbReference type="EMBL" id="AUZZ01001522">
    <property type="protein sequence ID" value="EQD64091.1"/>
    <property type="molecule type" value="Genomic_DNA"/>
</dbReference>
<dbReference type="GO" id="GO:0005524">
    <property type="term" value="F:ATP binding"/>
    <property type="evidence" value="ECO:0007669"/>
    <property type="project" value="UniProtKB-KW"/>
</dbReference>
<sequence length="290" mass="30184">MKHRTGTLAETHGTFPRVPSPESRVPDVESRVPAVPVVLTIAGSDSGGGAGIQADLKTFMARGVHGTSAITAVTAQNTRSVRSMHVLPPREVRAQIEAVFADFPVAAIKTGMLADAATIRAVARALREHPGVPLVLDPVMIATSGARLLDARAIAVLIDELLPLATVLTPNLPEAAALTGLDAHDARLRPRMLDALLALGPDAVLLKGGHARGHVVTDLFRDAQGSLAIVHARKPGEAHGTGCTLAAALTAELAKGHSPRRAAQLAVAYVQRALTRGQILGKGGLLLLRH</sequence>
<evidence type="ECO:0000256" key="3">
    <source>
        <dbReference type="ARBA" id="ARBA00022777"/>
    </source>
</evidence>
<reference evidence="7" key="1">
    <citation type="submission" date="2013-08" db="EMBL/GenBank/DDBJ databases">
        <authorList>
            <person name="Mendez C."/>
            <person name="Richter M."/>
            <person name="Ferrer M."/>
            <person name="Sanchez J."/>
        </authorList>
    </citation>
    <scope>NUCLEOTIDE SEQUENCE</scope>
</reference>
<comment type="caution">
    <text evidence="7">The sequence shown here is derived from an EMBL/GenBank/DDBJ whole genome shotgun (WGS) entry which is preliminary data.</text>
</comment>
<evidence type="ECO:0000256" key="1">
    <source>
        <dbReference type="ARBA" id="ARBA00022679"/>
    </source>
</evidence>
<keyword evidence="2" id="KW-0547">Nucleotide-binding</keyword>
<keyword evidence="1 7" id="KW-0808">Transferase</keyword>
<evidence type="ECO:0000259" key="6">
    <source>
        <dbReference type="Pfam" id="PF08543"/>
    </source>
</evidence>
<dbReference type="FunFam" id="3.40.1190.20:FF:000003">
    <property type="entry name" value="Phosphomethylpyrimidine kinase ThiD"/>
    <property type="match status" value="1"/>
</dbReference>
<evidence type="ECO:0000313" key="7">
    <source>
        <dbReference type="EMBL" id="EQD64091.1"/>
    </source>
</evidence>
<name>T1AU23_9ZZZZ</name>
<dbReference type="GO" id="GO:0005829">
    <property type="term" value="C:cytosol"/>
    <property type="evidence" value="ECO:0007669"/>
    <property type="project" value="TreeGrafter"/>
</dbReference>
<dbReference type="PANTHER" id="PTHR20858">
    <property type="entry name" value="PHOSPHOMETHYLPYRIMIDINE KINASE"/>
    <property type="match status" value="1"/>
</dbReference>
<accession>T1AU23</accession>
<keyword evidence="4" id="KW-0067">ATP-binding</keyword>
<dbReference type="Pfam" id="PF08543">
    <property type="entry name" value="Phos_pyr_kin"/>
    <property type="match status" value="1"/>
</dbReference>
<keyword evidence="3 7" id="KW-0418">Kinase</keyword>
<protein>
    <submittedName>
        <fullName evidence="7">Phosphomethylpyrimidine kinase</fullName>
        <ecNumber evidence="7">2.-.-.-</ecNumber>
    </submittedName>
</protein>
<organism evidence="7">
    <name type="scientific">mine drainage metagenome</name>
    <dbReference type="NCBI Taxonomy" id="410659"/>
    <lineage>
        <taxon>unclassified sequences</taxon>
        <taxon>metagenomes</taxon>
        <taxon>ecological metagenomes</taxon>
    </lineage>
</organism>
<proteinExistence type="predicted"/>